<evidence type="ECO:0000313" key="7">
    <source>
        <dbReference type="Proteomes" id="UP000626109"/>
    </source>
</evidence>
<dbReference type="SUPFAM" id="SSF144091">
    <property type="entry name" value="Rhomboid-like"/>
    <property type="match status" value="1"/>
</dbReference>
<comment type="caution">
    <text evidence="6">The sequence shown here is derived from an EMBL/GenBank/DDBJ whole genome shotgun (WGS) entry which is preliminary data.</text>
</comment>
<dbReference type="Proteomes" id="UP000626109">
    <property type="component" value="Unassembled WGS sequence"/>
</dbReference>
<keyword evidence="3 5" id="KW-1133">Transmembrane helix</keyword>
<evidence type="ECO:0000313" key="6">
    <source>
        <dbReference type="EMBL" id="CAE8646823.1"/>
    </source>
</evidence>
<reference evidence="6" key="1">
    <citation type="submission" date="2021-02" db="EMBL/GenBank/DDBJ databases">
        <authorList>
            <person name="Dougan E. K."/>
            <person name="Rhodes N."/>
            <person name="Thang M."/>
            <person name="Chan C."/>
        </authorList>
    </citation>
    <scope>NUCLEOTIDE SEQUENCE</scope>
</reference>
<accession>A0A813I6Y8</accession>
<feature type="transmembrane region" description="Helical" evidence="5">
    <location>
        <begin position="148"/>
        <end position="167"/>
    </location>
</feature>
<sequence length="183" mass="18827">RVAAVAAAYGALVGSVTCFGAMFEGASALCFGLDGALLGACALLLGAGAEPSLRGFLEVRGIYVMIHIGIDVLRGCGSPGGTIGNVAHFGGFIGGLCYVLAVLPDLGGREVPTVPCLAKGANGRWDQVECLAFFSPRYAFPMEQVQRWAMLVLAIGAVAALLNAFVVHRRAHASADGYSVLVK</sequence>
<dbReference type="AlphaFoldDB" id="A0A813I6Y8"/>
<proteinExistence type="predicted"/>
<dbReference type="EMBL" id="CAJNNW010004860">
    <property type="protein sequence ID" value="CAE8646823.1"/>
    <property type="molecule type" value="Genomic_DNA"/>
</dbReference>
<dbReference type="GO" id="GO:0016020">
    <property type="term" value="C:membrane"/>
    <property type="evidence" value="ECO:0007669"/>
    <property type="project" value="UniProtKB-SubCell"/>
</dbReference>
<evidence type="ECO:0000256" key="5">
    <source>
        <dbReference type="SAM" id="Phobius"/>
    </source>
</evidence>
<evidence type="ECO:0000256" key="1">
    <source>
        <dbReference type="ARBA" id="ARBA00004141"/>
    </source>
</evidence>
<protein>
    <recommendedName>
        <fullName evidence="8">Rhomboid-like protein</fullName>
    </recommendedName>
</protein>
<dbReference type="InterPro" id="IPR035952">
    <property type="entry name" value="Rhomboid-like_sf"/>
</dbReference>
<gene>
    <name evidence="6" type="ORF">PGLA2088_LOCUS5145</name>
</gene>
<keyword evidence="4 5" id="KW-0472">Membrane</keyword>
<evidence type="ECO:0000256" key="3">
    <source>
        <dbReference type="ARBA" id="ARBA00022989"/>
    </source>
</evidence>
<keyword evidence="2 5" id="KW-0812">Transmembrane</keyword>
<name>A0A813I6Y8_POLGL</name>
<feature type="non-terminal residue" evidence="6">
    <location>
        <position position="183"/>
    </location>
</feature>
<evidence type="ECO:0000256" key="4">
    <source>
        <dbReference type="ARBA" id="ARBA00023136"/>
    </source>
</evidence>
<comment type="subcellular location">
    <subcellularLocation>
        <location evidence="1">Membrane</location>
        <topology evidence="1">Multi-pass membrane protein</topology>
    </subcellularLocation>
</comment>
<organism evidence="6 7">
    <name type="scientific">Polarella glacialis</name>
    <name type="common">Dinoflagellate</name>
    <dbReference type="NCBI Taxonomy" id="89957"/>
    <lineage>
        <taxon>Eukaryota</taxon>
        <taxon>Sar</taxon>
        <taxon>Alveolata</taxon>
        <taxon>Dinophyceae</taxon>
        <taxon>Suessiales</taxon>
        <taxon>Suessiaceae</taxon>
        <taxon>Polarella</taxon>
    </lineage>
</organism>
<feature type="non-terminal residue" evidence="6">
    <location>
        <position position="1"/>
    </location>
</feature>
<evidence type="ECO:0008006" key="8">
    <source>
        <dbReference type="Google" id="ProtNLM"/>
    </source>
</evidence>
<evidence type="ECO:0000256" key="2">
    <source>
        <dbReference type="ARBA" id="ARBA00022692"/>
    </source>
</evidence>